<protein>
    <submittedName>
        <fullName evidence="4">Uncharacterized protein</fullName>
    </submittedName>
</protein>
<accession>A0A5M3MLP3</accession>
<name>A0A5M3MLP3_CONPW</name>
<dbReference type="InterPro" id="IPR058841">
    <property type="entry name" value="HTH_76"/>
</dbReference>
<gene>
    <name evidence="4" type="ORF">CONPUDRAFT_166644</name>
</gene>
<reference evidence="5" key="1">
    <citation type="journal article" date="2012" name="Science">
        <title>The Paleozoic origin of enzymatic lignin decomposition reconstructed from 31 fungal genomes.</title>
        <authorList>
            <person name="Floudas D."/>
            <person name="Binder M."/>
            <person name="Riley R."/>
            <person name="Barry K."/>
            <person name="Blanchette R.A."/>
            <person name="Henrissat B."/>
            <person name="Martinez A.T."/>
            <person name="Otillar R."/>
            <person name="Spatafora J.W."/>
            <person name="Yadav J.S."/>
            <person name="Aerts A."/>
            <person name="Benoit I."/>
            <person name="Boyd A."/>
            <person name="Carlson A."/>
            <person name="Copeland A."/>
            <person name="Coutinho P.M."/>
            <person name="de Vries R.P."/>
            <person name="Ferreira P."/>
            <person name="Findley K."/>
            <person name="Foster B."/>
            <person name="Gaskell J."/>
            <person name="Glotzer D."/>
            <person name="Gorecki P."/>
            <person name="Heitman J."/>
            <person name="Hesse C."/>
            <person name="Hori C."/>
            <person name="Igarashi K."/>
            <person name="Jurgens J.A."/>
            <person name="Kallen N."/>
            <person name="Kersten P."/>
            <person name="Kohler A."/>
            <person name="Kuees U."/>
            <person name="Kumar T.K.A."/>
            <person name="Kuo A."/>
            <person name="LaButti K."/>
            <person name="Larrondo L.F."/>
            <person name="Lindquist E."/>
            <person name="Ling A."/>
            <person name="Lombard V."/>
            <person name="Lucas S."/>
            <person name="Lundell T."/>
            <person name="Martin R."/>
            <person name="McLaughlin D.J."/>
            <person name="Morgenstern I."/>
            <person name="Morin E."/>
            <person name="Murat C."/>
            <person name="Nagy L.G."/>
            <person name="Nolan M."/>
            <person name="Ohm R.A."/>
            <person name="Patyshakuliyeva A."/>
            <person name="Rokas A."/>
            <person name="Ruiz-Duenas F.J."/>
            <person name="Sabat G."/>
            <person name="Salamov A."/>
            <person name="Samejima M."/>
            <person name="Schmutz J."/>
            <person name="Slot J.C."/>
            <person name="St John F."/>
            <person name="Stenlid J."/>
            <person name="Sun H."/>
            <person name="Sun S."/>
            <person name="Syed K."/>
            <person name="Tsang A."/>
            <person name="Wiebenga A."/>
            <person name="Young D."/>
            <person name="Pisabarro A."/>
            <person name="Eastwood D.C."/>
            <person name="Martin F."/>
            <person name="Cullen D."/>
            <person name="Grigoriev I.V."/>
            <person name="Hibbett D.S."/>
        </authorList>
    </citation>
    <scope>NUCLEOTIDE SEQUENCE [LARGE SCALE GENOMIC DNA]</scope>
    <source>
        <strain evidence="5">RWD-64-598 SS2</strain>
    </source>
</reference>
<dbReference type="PANTHER" id="PTHR36855:SF1">
    <property type="entry name" value="PEROXISOME MEMBRANE ANCHOR PROTEIN PEX14P N-TERMINAL DOMAIN-CONTAINING PROTEIN"/>
    <property type="match status" value="1"/>
</dbReference>
<comment type="caution">
    <text evidence="4">The sequence shown here is derived from an EMBL/GenBank/DDBJ whole genome shotgun (WGS) entry which is preliminary data.</text>
</comment>
<feature type="region of interest" description="Disordered" evidence="1">
    <location>
        <begin position="1"/>
        <end position="22"/>
    </location>
</feature>
<organism evidence="4 5">
    <name type="scientific">Coniophora puteana (strain RWD-64-598)</name>
    <name type="common">Brown rot fungus</name>
    <dbReference type="NCBI Taxonomy" id="741705"/>
    <lineage>
        <taxon>Eukaryota</taxon>
        <taxon>Fungi</taxon>
        <taxon>Dikarya</taxon>
        <taxon>Basidiomycota</taxon>
        <taxon>Agaricomycotina</taxon>
        <taxon>Agaricomycetes</taxon>
        <taxon>Agaricomycetidae</taxon>
        <taxon>Boletales</taxon>
        <taxon>Coniophorineae</taxon>
        <taxon>Coniophoraceae</taxon>
        <taxon>Coniophora</taxon>
    </lineage>
</organism>
<keyword evidence="5" id="KW-1185">Reference proteome</keyword>
<dbReference type="Pfam" id="PF17733">
    <property type="entry name" value="KPWE_dom"/>
    <property type="match status" value="1"/>
</dbReference>
<dbReference type="GeneID" id="19205595"/>
<feature type="region of interest" description="Disordered" evidence="1">
    <location>
        <begin position="158"/>
        <end position="192"/>
    </location>
</feature>
<dbReference type="Pfam" id="PF25871">
    <property type="entry name" value="HTH_76"/>
    <property type="match status" value="1"/>
</dbReference>
<evidence type="ECO:0000313" key="5">
    <source>
        <dbReference type="Proteomes" id="UP000053558"/>
    </source>
</evidence>
<dbReference type="PANTHER" id="PTHR36855">
    <property type="entry name" value="CHROMOSOME 10, WHOLE GENOME SHOTGUN SEQUENCE"/>
    <property type="match status" value="1"/>
</dbReference>
<dbReference type="OMA" id="RVFYFNR"/>
<dbReference type="InterPro" id="IPR040554">
    <property type="entry name" value="KPWE_PEX14_dom"/>
</dbReference>
<dbReference type="OrthoDB" id="9936937at2759"/>
<dbReference type="RefSeq" id="XP_007770320.1">
    <property type="nucleotide sequence ID" value="XM_007772130.1"/>
</dbReference>
<dbReference type="Proteomes" id="UP000053558">
    <property type="component" value="Unassembled WGS sequence"/>
</dbReference>
<feature type="compositionally biased region" description="Low complexity" evidence="1">
    <location>
        <begin position="110"/>
        <end position="122"/>
    </location>
</feature>
<evidence type="ECO:0000259" key="3">
    <source>
        <dbReference type="Pfam" id="PF25871"/>
    </source>
</evidence>
<proteinExistence type="predicted"/>
<evidence type="ECO:0000259" key="2">
    <source>
        <dbReference type="Pfam" id="PF17733"/>
    </source>
</evidence>
<dbReference type="KEGG" id="cput:CONPUDRAFT_166644"/>
<feature type="domain" description="Peroxisomal membrane protein PEX14-like KPWE" evidence="2">
    <location>
        <begin position="146"/>
        <end position="192"/>
    </location>
</feature>
<dbReference type="EMBL" id="JH711580">
    <property type="protein sequence ID" value="EIW80023.1"/>
    <property type="molecule type" value="Genomic_DNA"/>
</dbReference>
<feature type="region of interest" description="Disordered" evidence="1">
    <location>
        <begin position="106"/>
        <end position="142"/>
    </location>
</feature>
<feature type="compositionally biased region" description="Polar residues" evidence="1">
    <location>
        <begin position="1"/>
        <end position="20"/>
    </location>
</feature>
<sequence length="192" mass="20420">MSDLSPQHSSPSQAGDSSENPAVAPSLVQHFLAYPFSTDQVYQQGLSAILTDDILAGKSDAEKAELRRRAELFYFNRNFGTSLTLEDIQAHEAAVASARNHISPAAGFDGTTAASTGSEASAQQVGSEPHQHQGGPEGRDTGEERALTFAELKALIEEGKTDGIPNNKVIPDVIHEGAPSQSSAPVRKKPWE</sequence>
<dbReference type="AlphaFoldDB" id="A0A5M3MLP3"/>
<evidence type="ECO:0000313" key="4">
    <source>
        <dbReference type="EMBL" id="EIW80023.1"/>
    </source>
</evidence>
<evidence type="ECO:0000256" key="1">
    <source>
        <dbReference type="SAM" id="MobiDB-lite"/>
    </source>
</evidence>
<feature type="domain" description="PEX14-like helix-turn-helix" evidence="3">
    <location>
        <begin position="27"/>
        <end position="94"/>
    </location>
</feature>